<reference evidence="1 2" key="1">
    <citation type="submission" date="2020-04" db="EMBL/GenBank/DDBJ databases">
        <authorList>
            <person name="De Canck E."/>
        </authorList>
    </citation>
    <scope>NUCLEOTIDE SEQUENCE [LARGE SCALE GENOMIC DNA]</scope>
    <source>
        <strain evidence="1 2">LMG 9964</strain>
    </source>
</reference>
<organism evidence="1 2">
    <name type="scientific">Paraburkholderia phenoliruptrix</name>
    <dbReference type="NCBI Taxonomy" id="252970"/>
    <lineage>
        <taxon>Bacteria</taxon>
        <taxon>Pseudomonadati</taxon>
        <taxon>Pseudomonadota</taxon>
        <taxon>Betaproteobacteria</taxon>
        <taxon>Burkholderiales</taxon>
        <taxon>Burkholderiaceae</taxon>
        <taxon>Paraburkholderia</taxon>
    </lineage>
</organism>
<name>A0A6J5K930_9BURK</name>
<protein>
    <recommendedName>
        <fullName evidence="3">Lipocalin-like domain-containing protein</fullName>
    </recommendedName>
</protein>
<dbReference type="Proteomes" id="UP000494102">
    <property type="component" value="Unassembled WGS sequence"/>
</dbReference>
<evidence type="ECO:0008006" key="3">
    <source>
        <dbReference type="Google" id="ProtNLM"/>
    </source>
</evidence>
<proteinExistence type="predicted"/>
<sequence>MVGTWEGQRDKDSKCSYMAWTMKRSSDGKFEIAFFQNPERTKFLNIERGQWETKDDKISLTTEGDSTPDVYTYAFTDSDTVHVSAIERNPSADCMADYEFTDHRIGP</sequence>
<dbReference type="EMBL" id="CADILN010000005">
    <property type="protein sequence ID" value="CAB4050460.1"/>
    <property type="molecule type" value="Genomic_DNA"/>
</dbReference>
<accession>A0A6J5K930</accession>
<evidence type="ECO:0000313" key="1">
    <source>
        <dbReference type="EMBL" id="CAB4050460.1"/>
    </source>
</evidence>
<gene>
    <name evidence="1" type="ORF">LMG9964_04126</name>
</gene>
<evidence type="ECO:0000313" key="2">
    <source>
        <dbReference type="Proteomes" id="UP000494102"/>
    </source>
</evidence>
<dbReference type="AlphaFoldDB" id="A0A6J5K930"/>